<geneLocation type="plasmid" evidence="2 3">
    <name>pNBRC108728a</name>
</geneLocation>
<dbReference type="Gene3D" id="1.10.260.40">
    <property type="entry name" value="lambda repressor-like DNA-binding domains"/>
    <property type="match status" value="1"/>
</dbReference>
<sequence length="224" mass="24145">MNVRSLRGKLSQQALCDLLAEKGIDWVGATLSRIETGNRGLQASEAPVLAEVLGVSVTALFDLGQDADIVGLVDWHDALASDARTLHQNARENLASQADLRARLADAVVDRELSADLQARVDQVLVGNPEHVAVNTLNLGYYRTQVECSCGTSWWYGIHEGDPEYDRAKRAHEAGGPAPELPGDRTRIEVTLTIEVDSWAAAREWVDAVAVPGTPQSLSGVPTD</sequence>
<dbReference type="InterPro" id="IPR010982">
    <property type="entry name" value="Lambda_DNA-bd_dom_sf"/>
</dbReference>
<dbReference type="InterPro" id="IPR001387">
    <property type="entry name" value="Cro/C1-type_HTH"/>
</dbReference>
<dbReference type="EMBL" id="AP027733">
    <property type="protein sequence ID" value="BDZ52409.1"/>
    <property type="molecule type" value="Genomic_DNA"/>
</dbReference>
<evidence type="ECO:0000313" key="2">
    <source>
        <dbReference type="EMBL" id="BDZ52409.1"/>
    </source>
</evidence>
<reference evidence="3" key="1">
    <citation type="journal article" date="2019" name="Int. J. Syst. Evol. Microbiol.">
        <title>The Global Catalogue of Microorganisms (GCM) 10K type strain sequencing project: providing services to taxonomists for standard genome sequencing and annotation.</title>
        <authorList>
            <consortium name="The Broad Institute Genomics Platform"/>
            <consortium name="The Broad Institute Genome Sequencing Center for Infectious Disease"/>
            <person name="Wu L."/>
            <person name="Ma J."/>
        </authorList>
    </citation>
    <scope>NUCLEOTIDE SEQUENCE [LARGE SCALE GENOMIC DNA]</scope>
    <source>
        <strain evidence="3">NBRC 108728</strain>
    </source>
</reference>
<name>A0ABM8GVB3_9MICO</name>
<protein>
    <recommendedName>
        <fullName evidence="1">HTH cro/C1-type domain-containing protein</fullName>
    </recommendedName>
</protein>
<gene>
    <name evidence="2" type="ORF">GCM10025867_46500</name>
</gene>
<dbReference type="CDD" id="cd00093">
    <property type="entry name" value="HTH_XRE"/>
    <property type="match status" value="1"/>
</dbReference>
<keyword evidence="2" id="KW-0614">Plasmid</keyword>
<keyword evidence="3" id="KW-1185">Reference proteome</keyword>
<accession>A0ABM8GVB3</accession>
<organism evidence="2 3">
    <name type="scientific">Frondihabitans sucicola</name>
    <dbReference type="NCBI Taxonomy" id="1268041"/>
    <lineage>
        <taxon>Bacteria</taxon>
        <taxon>Bacillati</taxon>
        <taxon>Actinomycetota</taxon>
        <taxon>Actinomycetes</taxon>
        <taxon>Micrococcales</taxon>
        <taxon>Microbacteriaceae</taxon>
        <taxon>Frondihabitans</taxon>
    </lineage>
</organism>
<evidence type="ECO:0000313" key="3">
    <source>
        <dbReference type="Proteomes" id="UP001321486"/>
    </source>
</evidence>
<proteinExistence type="predicted"/>
<dbReference type="Proteomes" id="UP001321486">
    <property type="component" value="Plasmid pNBRC108728a"/>
</dbReference>
<feature type="domain" description="HTH cro/C1-type" evidence="1">
    <location>
        <begin position="29"/>
        <end position="60"/>
    </location>
</feature>
<dbReference type="PROSITE" id="PS50943">
    <property type="entry name" value="HTH_CROC1"/>
    <property type="match status" value="1"/>
</dbReference>
<evidence type="ECO:0000259" key="1">
    <source>
        <dbReference type="PROSITE" id="PS50943"/>
    </source>
</evidence>